<evidence type="ECO:0000313" key="2">
    <source>
        <dbReference type="Proteomes" id="UP000678393"/>
    </source>
</evidence>
<protein>
    <recommendedName>
        <fullName evidence="3">HTH psq-type domain-containing protein</fullName>
    </recommendedName>
</protein>
<accession>A0A8S3ZSM1</accession>
<dbReference type="SUPFAM" id="SSF46689">
    <property type="entry name" value="Homeodomain-like"/>
    <property type="match status" value="1"/>
</dbReference>
<feature type="non-terminal residue" evidence="1">
    <location>
        <position position="1"/>
    </location>
</feature>
<dbReference type="Proteomes" id="UP000678393">
    <property type="component" value="Unassembled WGS sequence"/>
</dbReference>
<dbReference type="OrthoDB" id="125347at2759"/>
<feature type="non-terminal residue" evidence="1">
    <location>
        <position position="71"/>
    </location>
</feature>
<dbReference type="InterPro" id="IPR009057">
    <property type="entry name" value="Homeodomain-like_sf"/>
</dbReference>
<dbReference type="AlphaFoldDB" id="A0A8S3ZSM1"/>
<evidence type="ECO:0008006" key="3">
    <source>
        <dbReference type="Google" id="ProtNLM"/>
    </source>
</evidence>
<organism evidence="1 2">
    <name type="scientific">Candidula unifasciata</name>
    <dbReference type="NCBI Taxonomy" id="100452"/>
    <lineage>
        <taxon>Eukaryota</taxon>
        <taxon>Metazoa</taxon>
        <taxon>Spiralia</taxon>
        <taxon>Lophotrochozoa</taxon>
        <taxon>Mollusca</taxon>
        <taxon>Gastropoda</taxon>
        <taxon>Heterobranchia</taxon>
        <taxon>Euthyneura</taxon>
        <taxon>Panpulmonata</taxon>
        <taxon>Eupulmonata</taxon>
        <taxon>Stylommatophora</taxon>
        <taxon>Helicina</taxon>
        <taxon>Helicoidea</taxon>
        <taxon>Geomitridae</taxon>
        <taxon>Candidula</taxon>
    </lineage>
</organism>
<dbReference type="EMBL" id="CAJHNH020004293">
    <property type="protein sequence ID" value="CAG5130830.1"/>
    <property type="molecule type" value="Genomic_DNA"/>
</dbReference>
<evidence type="ECO:0000313" key="1">
    <source>
        <dbReference type="EMBL" id="CAG5130830.1"/>
    </source>
</evidence>
<dbReference type="Gene3D" id="1.10.10.60">
    <property type="entry name" value="Homeodomain-like"/>
    <property type="match status" value="1"/>
</dbReference>
<reference evidence="1" key="1">
    <citation type="submission" date="2021-04" db="EMBL/GenBank/DDBJ databases">
        <authorList>
            <consortium name="Molecular Ecology Group"/>
        </authorList>
    </citation>
    <scope>NUCLEOTIDE SEQUENCE</scope>
</reference>
<gene>
    <name evidence="1" type="ORF">CUNI_LOCUS16388</name>
</gene>
<proteinExistence type="predicted"/>
<comment type="caution">
    <text evidence="1">The sequence shown here is derived from an EMBL/GenBank/DDBJ whole genome shotgun (WGS) entry which is preliminary data.</text>
</comment>
<name>A0A8S3ZSM1_9EUPU</name>
<keyword evidence="2" id="KW-1185">Reference proteome</keyword>
<sequence>KMSQENSHKRVKINMEMKHQIIEKRERGESVADLACTCNQSTITICTIFKNKDKIKEIDATQRVTRIFAQR</sequence>